<reference evidence="7 8" key="1">
    <citation type="submission" date="2020-05" db="EMBL/GenBank/DDBJ databases">
        <title>Whole genome sequencing and identification of novel metabolites from Paenibacillus alvei strain JR949.</title>
        <authorList>
            <person name="Rajendhran J."/>
            <person name="Sree Pranav P."/>
            <person name="Mahalakshmi B."/>
            <person name="Karthikeyan R."/>
        </authorList>
    </citation>
    <scope>NUCLEOTIDE SEQUENCE [LARGE SCALE GENOMIC DNA]</scope>
    <source>
        <strain evidence="7 8">JR949</strain>
    </source>
</reference>
<organism evidence="7 8">
    <name type="scientific">Paenibacillus alvei</name>
    <name type="common">Bacillus alvei</name>
    <dbReference type="NCBI Taxonomy" id="44250"/>
    <lineage>
        <taxon>Bacteria</taxon>
        <taxon>Bacillati</taxon>
        <taxon>Bacillota</taxon>
        <taxon>Bacilli</taxon>
        <taxon>Bacillales</taxon>
        <taxon>Paenibacillaceae</taxon>
        <taxon>Paenibacillus</taxon>
    </lineage>
</organism>
<evidence type="ECO:0000313" key="8">
    <source>
        <dbReference type="Proteomes" id="UP000552038"/>
    </source>
</evidence>
<dbReference type="Pfam" id="PF01063">
    <property type="entry name" value="Aminotran_4"/>
    <property type="match status" value="1"/>
</dbReference>
<evidence type="ECO:0000313" key="7">
    <source>
        <dbReference type="EMBL" id="NOJ72880.1"/>
    </source>
</evidence>
<evidence type="ECO:0000256" key="2">
    <source>
        <dbReference type="ARBA" id="ARBA00009320"/>
    </source>
</evidence>
<keyword evidence="4 6" id="KW-0663">Pyridoxal phosphate</keyword>
<sequence length="297" mass="33315">MDIIGWNGKVVPVDQAAVSVMDHGFLYGMTLFETMRTYGGRPFLLERHMERLASACNILDIDYRMDTVQIEQAERHIREVMDANGLKEAYVRYTVSAGENGFGLPIGEYVRPNVLVLVKPLPAFHDELYEQGKPLQLLHTRRNGPEADVRFKSGQYMNNIVAKRELVRLNSSAQGAEGLMLDQNGHISEGIVSNVFFVQDGRLYTPNLSTGILPGITRQWVIELAGQADIDVEEGKYEWKRLWHADEVFLTTSVQELVPVTSLIDTEGQAKQVGSGQAGDCTRMLLSLYRATTVRII</sequence>
<comment type="subunit">
    <text evidence="3">Homodimer.</text>
</comment>
<comment type="caution">
    <text evidence="7">The sequence shown here is derived from an EMBL/GenBank/DDBJ whole genome shotgun (WGS) entry which is preliminary data.</text>
</comment>
<evidence type="ECO:0000256" key="1">
    <source>
        <dbReference type="ARBA" id="ARBA00001933"/>
    </source>
</evidence>
<evidence type="ECO:0000256" key="6">
    <source>
        <dbReference type="RuleBase" id="RU004516"/>
    </source>
</evidence>
<dbReference type="EMBL" id="JABFOR010000031">
    <property type="protein sequence ID" value="NOJ72880.1"/>
    <property type="molecule type" value="Genomic_DNA"/>
</dbReference>
<evidence type="ECO:0000256" key="5">
    <source>
        <dbReference type="RuleBase" id="RU004106"/>
    </source>
</evidence>
<name>A0AAP7DKF4_PAEAL</name>
<accession>A0AAP7DKF4</accession>
<dbReference type="InterPro" id="IPR036038">
    <property type="entry name" value="Aminotransferase-like"/>
</dbReference>
<dbReference type="PANTHER" id="PTHR42743:SF11">
    <property type="entry name" value="AMINODEOXYCHORISMATE LYASE"/>
    <property type="match status" value="1"/>
</dbReference>
<dbReference type="Proteomes" id="UP000552038">
    <property type="component" value="Unassembled WGS sequence"/>
</dbReference>
<dbReference type="GO" id="GO:0005829">
    <property type="term" value="C:cytosol"/>
    <property type="evidence" value="ECO:0007669"/>
    <property type="project" value="TreeGrafter"/>
</dbReference>
<dbReference type="PROSITE" id="PS00770">
    <property type="entry name" value="AA_TRANSFER_CLASS_4"/>
    <property type="match status" value="1"/>
</dbReference>
<proteinExistence type="inferred from homology"/>
<dbReference type="InterPro" id="IPR001544">
    <property type="entry name" value="Aminotrans_IV"/>
</dbReference>
<dbReference type="InterPro" id="IPR018300">
    <property type="entry name" value="Aminotrans_IV_CS"/>
</dbReference>
<dbReference type="AlphaFoldDB" id="A0AAP7DKF4"/>
<dbReference type="GO" id="GO:0046394">
    <property type="term" value="P:carboxylic acid biosynthetic process"/>
    <property type="evidence" value="ECO:0007669"/>
    <property type="project" value="UniProtKB-ARBA"/>
</dbReference>
<protein>
    <submittedName>
        <fullName evidence="7">4-amino-4-deoxychorismate lyase</fullName>
    </submittedName>
</protein>
<dbReference type="InterPro" id="IPR050571">
    <property type="entry name" value="Class-IV_PLP-Dep_Aminotrnsfr"/>
</dbReference>
<dbReference type="Gene3D" id="3.20.10.10">
    <property type="entry name" value="D-amino Acid Aminotransferase, subunit A, domain 2"/>
    <property type="match status" value="1"/>
</dbReference>
<evidence type="ECO:0000256" key="3">
    <source>
        <dbReference type="ARBA" id="ARBA00011738"/>
    </source>
</evidence>
<dbReference type="GO" id="GO:0016829">
    <property type="term" value="F:lyase activity"/>
    <property type="evidence" value="ECO:0007669"/>
    <property type="project" value="UniProtKB-KW"/>
</dbReference>
<dbReference type="InterPro" id="IPR043131">
    <property type="entry name" value="BCAT-like_N"/>
</dbReference>
<comment type="similarity">
    <text evidence="2 5">Belongs to the class-IV pyridoxal-phosphate-dependent aminotransferase family.</text>
</comment>
<dbReference type="GO" id="GO:0008652">
    <property type="term" value="P:amino acid biosynthetic process"/>
    <property type="evidence" value="ECO:0007669"/>
    <property type="project" value="UniProtKB-ARBA"/>
</dbReference>
<dbReference type="RefSeq" id="WP_171418412.1">
    <property type="nucleotide sequence ID" value="NZ_JABFOR010000031.1"/>
</dbReference>
<dbReference type="SUPFAM" id="SSF56752">
    <property type="entry name" value="D-aminoacid aminotransferase-like PLP-dependent enzymes"/>
    <property type="match status" value="1"/>
</dbReference>
<dbReference type="FunFam" id="3.20.10.10:FF:000002">
    <property type="entry name" value="D-alanine aminotransferase"/>
    <property type="match status" value="1"/>
</dbReference>
<gene>
    <name evidence="7" type="ORF">HMI46_20260</name>
</gene>
<comment type="cofactor">
    <cofactor evidence="1 6">
        <name>pyridoxal 5'-phosphate</name>
        <dbReference type="ChEBI" id="CHEBI:597326"/>
    </cofactor>
</comment>
<dbReference type="InterPro" id="IPR043132">
    <property type="entry name" value="BCAT-like_C"/>
</dbReference>
<dbReference type="CDD" id="cd00449">
    <property type="entry name" value="PLPDE_IV"/>
    <property type="match status" value="1"/>
</dbReference>
<evidence type="ECO:0000256" key="4">
    <source>
        <dbReference type="ARBA" id="ARBA00022898"/>
    </source>
</evidence>
<dbReference type="PANTHER" id="PTHR42743">
    <property type="entry name" value="AMINO-ACID AMINOTRANSFERASE"/>
    <property type="match status" value="1"/>
</dbReference>
<dbReference type="Gene3D" id="3.30.470.10">
    <property type="match status" value="1"/>
</dbReference>
<keyword evidence="7" id="KW-0456">Lyase</keyword>